<evidence type="ECO:0000313" key="3">
    <source>
        <dbReference type="EMBL" id="QGH29836.1"/>
    </source>
</evidence>
<dbReference type="InterPro" id="IPR036937">
    <property type="entry name" value="Adhesion_dom_fimbrial_sf"/>
</dbReference>
<protein>
    <submittedName>
        <fullName evidence="3">Fimbrial protein</fullName>
    </submittedName>
</protein>
<dbReference type="PANTHER" id="PTHR33420">
    <property type="entry name" value="FIMBRIAL SUBUNIT ELFA-RELATED"/>
    <property type="match status" value="1"/>
</dbReference>
<name>A0ABX6DMQ8_KLUIN</name>
<proteinExistence type="predicted"/>
<dbReference type="SUPFAM" id="SSF49401">
    <property type="entry name" value="Bacterial adhesins"/>
    <property type="match status" value="1"/>
</dbReference>
<feature type="domain" description="Fimbrial-type adhesion" evidence="2">
    <location>
        <begin position="35"/>
        <end position="169"/>
    </location>
</feature>
<feature type="chain" id="PRO_5047506173" evidence="1">
    <location>
        <begin position="27"/>
        <end position="170"/>
    </location>
</feature>
<evidence type="ECO:0000259" key="2">
    <source>
        <dbReference type="Pfam" id="PF00419"/>
    </source>
</evidence>
<dbReference type="InterPro" id="IPR050263">
    <property type="entry name" value="Bact_Fimbrial_Adh_Pro"/>
</dbReference>
<reference evidence="3 4" key="1">
    <citation type="submission" date="2019-10" db="EMBL/GenBank/DDBJ databases">
        <title>Complete genome sequencing of drug resistant plasmids in Kluyvera intermedia.</title>
        <authorList>
            <person name="Ke C."/>
            <person name="Jian S."/>
        </authorList>
    </citation>
    <scope>NUCLEOTIDE SEQUENCE [LARGE SCALE GENOMIC DNA]</scope>
    <source>
        <strain evidence="3 4">N2-1</strain>
    </source>
</reference>
<dbReference type="EMBL" id="CP045845">
    <property type="protein sequence ID" value="QGH29836.1"/>
    <property type="molecule type" value="Genomic_DNA"/>
</dbReference>
<dbReference type="PANTHER" id="PTHR33420:SF34">
    <property type="entry name" value="MINOR FIMBRIAL SUBUNIT"/>
    <property type="match status" value="1"/>
</dbReference>
<dbReference type="Proteomes" id="UP000344450">
    <property type="component" value="Chromosome"/>
</dbReference>
<dbReference type="Pfam" id="PF00419">
    <property type="entry name" value="Fimbrial"/>
    <property type="match status" value="1"/>
</dbReference>
<dbReference type="Gene3D" id="2.60.40.1090">
    <property type="entry name" value="Fimbrial-type adhesion domain"/>
    <property type="match status" value="1"/>
</dbReference>
<evidence type="ECO:0000256" key="1">
    <source>
        <dbReference type="SAM" id="SignalP"/>
    </source>
</evidence>
<organism evidence="3 4">
    <name type="scientific">Kluyvera intermedia</name>
    <name type="common">Enterobacter intermedius</name>
    <dbReference type="NCBI Taxonomy" id="61648"/>
    <lineage>
        <taxon>Bacteria</taxon>
        <taxon>Pseudomonadati</taxon>
        <taxon>Pseudomonadota</taxon>
        <taxon>Gammaproteobacteria</taxon>
        <taxon>Enterobacterales</taxon>
        <taxon>Enterobacteriaceae</taxon>
        <taxon>Kluyvera</taxon>
    </lineage>
</organism>
<evidence type="ECO:0000313" key="4">
    <source>
        <dbReference type="Proteomes" id="UP000344450"/>
    </source>
</evidence>
<feature type="signal peptide" evidence="1">
    <location>
        <begin position="1"/>
        <end position="26"/>
    </location>
</feature>
<accession>A0ABX6DMQ8</accession>
<dbReference type="InterPro" id="IPR008966">
    <property type="entry name" value="Adhesion_dom_sf"/>
</dbReference>
<dbReference type="InterPro" id="IPR000259">
    <property type="entry name" value="Adhesion_dom_fimbrial"/>
</dbReference>
<keyword evidence="4" id="KW-1185">Reference proteome</keyword>
<sequence length="170" mass="18009">MTKERFMKSLAHSTSMLLMMAANAVAGPGSSNVNISLTGEVIATASCSFSSGDPIKVEFGDVYINEIVGTAYRQMIPYQVNCKGDPDGKTLQMQVSGTAAGGDNSKLTTDASGLIIKLQNGSAPLLLNQWFDFNNASPPSLYAVLEKQNGARFQDGQAFNATATLKVAYN</sequence>
<keyword evidence="1" id="KW-0732">Signal</keyword>
<gene>
    <name evidence="3" type="ORF">GHC21_09265</name>
</gene>